<dbReference type="InterPro" id="IPR015422">
    <property type="entry name" value="PyrdxlP-dep_Trfase_small"/>
</dbReference>
<dbReference type="Gene3D" id="3.40.640.10">
    <property type="entry name" value="Type I PLP-dependent aspartate aminotransferase-like (Major domain)"/>
    <property type="match status" value="1"/>
</dbReference>
<dbReference type="PIRSF" id="PIRSF000390">
    <property type="entry name" value="PLP_StrS"/>
    <property type="match status" value="1"/>
</dbReference>
<dbReference type="Pfam" id="PF01041">
    <property type="entry name" value="DegT_DnrJ_EryC1"/>
    <property type="match status" value="1"/>
</dbReference>
<comment type="similarity">
    <text evidence="1">Belongs to the DegT/DnrJ/EryC1 family.</text>
</comment>
<keyword evidence="2" id="KW-0808">Transferase</keyword>
<name>A0ABV0BA58_9SPHN</name>
<dbReference type="Gene3D" id="3.90.1150.10">
    <property type="entry name" value="Aspartate Aminotransferase, domain 1"/>
    <property type="match status" value="1"/>
</dbReference>
<dbReference type="GO" id="GO:0008483">
    <property type="term" value="F:transaminase activity"/>
    <property type="evidence" value="ECO:0007669"/>
    <property type="project" value="UniProtKB-KW"/>
</dbReference>
<keyword evidence="3" id="KW-1185">Reference proteome</keyword>
<accession>A0ABV0BA58</accession>
<organism evidence="2 3">
    <name type="scientific">Sphingomonas rustica</name>
    <dbReference type="NCBI Taxonomy" id="3103142"/>
    <lineage>
        <taxon>Bacteria</taxon>
        <taxon>Pseudomonadati</taxon>
        <taxon>Pseudomonadota</taxon>
        <taxon>Alphaproteobacteria</taxon>
        <taxon>Sphingomonadales</taxon>
        <taxon>Sphingomonadaceae</taxon>
        <taxon>Sphingomonas</taxon>
    </lineage>
</organism>
<dbReference type="CDD" id="cd00616">
    <property type="entry name" value="AHBA_syn"/>
    <property type="match status" value="1"/>
</dbReference>
<reference evidence="2 3" key="1">
    <citation type="submission" date="2024-05" db="EMBL/GenBank/DDBJ databases">
        <title>Sphingomonas sp. HF-S3 16S ribosomal RNA gene Genome sequencing and assembly.</title>
        <authorList>
            <person name="Lee H."/>
        </authorList>
    </citation>
    <scope>NUCLEOTIDE SEQUENCE [LARGE SCALE GENOMIC DNA]</scope>
    <source>
        <strain evidence="2 3">HF-S3</strain>
    </source>
</reference>
<keyword evidence="1" id="KW-0663">Pyridoxal phosphate</keyword>
<dbReference type="SUPFAM" id="SSF53383">
    <property type="entry name" value="PLP-dependent transferases"/>
    <property type="match status" value="1"/>
</dbReference>
<gene>
    <name evidence="2" type="ORF">TPR58_10610</name>
</gene>
<dbReference type="RefSeq" id="WP_346246618.1">
    <property type="nucleotide sequence ID" value="NZ_JBDIZK010000005.1"/>
</dbReference>
<comment type="caution">
    <text evidence="2">The sequence shown here is derived from an EMBL/GenBank/DDBJ whole genome shotgun (WGS) entry which is preliminary data.</text>
</comment>
<protein>
    <submittedName>
        <fullName evidence="2">DegT/DnrJ/EryC1/StrS aminotransferase family protein</fullName>
    </submittedName>
</protein>
<evidence type="ECO:0000313" key="3">
    <source>
        <dbReference type="Proteomes" id="UP001427805"/>
    </source>
</evidence>
<proteinExistence type="inferred from homology"/>
<sequence>MASNFSPDAPIDFIDLPAQQARLRPQIDAAITRVLDHGQYIMGPEIAEFEGALAQFTGAKHVISCASGTDALLIGMMALGLKPGDAVLCPGFTYTATPEAIALLGATPIFIDVDADNFNLDPAGIAAGIELARARGLNPVGLIAVDLFGLPASYDAIRAAAGDLWIMADAAQSLGAQTQAGKVGTFGTITATSFFPAKPLGCYGDGGAILTDDADLAAICQSIRLHGRSTVDKYDIERIGVNGRLDTLQAAILLQKLTVFDEEIALRQQVAARYNAAFADLVPVPPISDGITSVWAQYTLKVPAERRAAIMAELKAHGVPSAVYYPRPLHHQGAYRDYPVTGNGLPTSEALSATVMSLPMHPYLTAEQQDYIIERVRDALQNEGS</sequence>
<dbReference type="PANTHER" id="PTHR30244:SF42">
    <property type="entry name" value="UDP-2-ACETAMIDO-2-DEOXY-3-OXO-D-GLUCURONATE AMINOTRANSFERASE"/>
    <property type="match status" value="1"/>
</dbReference>
<dbReference type="InterPro" id="IPR000653">
    <property type="entry name" value="DegT/StrS_aminotransferase"/>
</dbReference>
<evidence type="ECO:0000256" key="1">
    <source>
        <dbReference type="RuleBase" id="RU004508"/>
    </source>
</evidence>
<dbReference type="Proteomes" id="UP001427805">
    <property type="component" value="Unassembled WGS sequence"/>
</dbReference>
<dbReference type="EMBL" id="JBDIZK010000005">
    <property type="protein sequence ID" value="MEN3747621.1"/>
    <property type="molecule type" value="Genomic_DNA"/>
</dbReference>
<dbReference type="InterPro" id="IPR015421">
    <property type="entry name" value="PyrdxlP-dep_Trfase_major"/>
</dbReference>
<keyword evidence="2" id="KW-0032">Aminotransferase</keyword>
<dbReference type="PANTHER" id="PTHR30244">
    <property type="entry name" value="TRANSAMINASE"/>
    <property type="match status" value="1"/>
</dbReference>
<evidence type="ECO:0000313" key="2">
    <source>
        <dbReference type="EMBL" id="MEN3747621.1"/>
    </source>
</evidence>
<dbReference type="InterPro" id="IPR015424">
    <property type="entry name" value="PyrdxlP-dep_Trfase"/>
</dbReference>